<keyword evidence="2" id="KW-1185">Reference proteome</keyword>
<name>A0ABY9CSM6_VITVI</name>
<dbReference type="EMBL" id="CP126658">
    <property type="protein sequence ID" value="WJZ98208.1"/>
    <property type="molecule type" value="Genomic_DNA"/>
</dbReference>
<sequence>MKRRRIMGIGSDGRNESIGLILFSLRKYCRGGSVPFMDISCKLFASDPTSVAPRLLAMLRLGKRPEG</sequence>
<accession>A0ABY9CSM6</accession>
<evidence type="ECO:0000313" key="1">
    <source>
        <dbReference type="EMBL" id="WJZ98208.1"/>
    </source>
</evidence>
<organism evidence="1 2">
    <name type="scientific">Vitis vinifera</name>
    <name type="common">Grape</name>
    <dbReference type="NCBI Taxonomy" id="29760"/>
    <lineage>
        <taxon>Eukaryota</taxon>
        <taxon>Viridiplantae</taxon>
        <taxon>Streptophyta</taxon>
        <taxon>Embryophyta</taxon>
        <taxon>Tracheophyta</taxon>
        <taxon>Spermatophyta</taxon>
        <taxon>Magnoliopsida</taxon>
        <taxon>eudicotyledons</taxon>
        <taxon>Gunneridae</taxon>
        <taxon>Pentapetalae</taxon>
        <taxon>rosids</taxon>
        <taxon>Vitales</taxon>
        <taxon>Vitaceae</taxon>
        <taxon>Viteae</taxon>
        <taxon>Vitis</taxon>
    </lineage>
</organism>
<dbReference type="Proteomes" id="UP001227230">
    <property type="component" value="Chromosome 11"/>
</dbReference>
<gene>
    <name evidence="1" type="ORF">VitviT2T_016751</name>
</gene>
<reference evidence="1 2" key="1">
    <citation type="journal article" date="2023" name="Hortic Res">
        <title>The complete reference genome for grapevine (Vitis vinifera L.) genetics and breeding.</title>
        <authorList>
            <person name="Shi X."/>
            <person name="Cao S."/>
            <person name="Wang X."/>
            <person name="Huang S."/>
            <person name="Wang Y."/>
            <person name="Liu Z."/>
            <person name="Liu W."/>
            <person name="Leng X."/>
            <person name="Peng Y."/>
            <person name="Wang N."/>
            <person name="Wang Y."/>
            <person name="Ma Z."/>
            <person name="Xu X."/>
            <person name="Zhang F."/>
            <person name="Xue H."/>
            <person name="Zhong H."/>
            <person name="Wang Y."/>
            <person name="Zhang K."/>
            <person name="Velt A."/>
            <person name="Avia K."/>
            <person name="Holtgrawe D."/>
            <person name="Grimplet J."/>
            <person name="Matus J.T."/>
            <person name="Ware D."/>
            <person name="Wu X."/>
            <person name="Wang H."/>
            <person name="Liu C."/>
            <person name="Fang Y."/>
            <person name="Rustenholz C."/>
            <person name="Cheng Z."/>
            <person name="Xiao H."/>
            <person name="Zhou Y."/>
        </authorList>
    </citation>
    <scope>NUCLEOTIDE SEQUENCE [LARGE SCALE GENOMIC DNA]</scope>
    <source>
        <strain evidence="2">cv. Pinot noir / PN40024</strain>
        <tissue evidence="1">Leaf</tissue>
    </source>
</reference>
<protein>
    <submittedName>
        <fullName evidence="1">Uncharacterized protein</fullName>
    </submittedName>
</protein>
<evidence type="ECO:0000313" key="2">
    <source>
        <dbReference type="Proteomes" id="UP001227230"/>
    </source>
</evidence>
<proteinExistence type="predicted"/>